<dbReference type="SUPFAM" id="SSF55486">
    <property type="entry name" value="Metalloproteases ('zincins'), catalytic domain"/>
    <property type="match status" value="2"/>
</dbReference>
<dbReference type="Pfam" id="PF01433">
    <property type="entry name" value="Peptidase_M1"/>
    <property type="match status" value="2"/>
</dbReference>
<reference evidence="22" key="1">
    <citation type="submission" date="2021-02" db="EMBL/GenBank/DDBJ databases">
        <authorList>
            <person name="Nowell W R."/>
        </authorList>
    </citation>
    <scope>NUCLEOTIDE SEQUENCE</scope>
</reference>
<evidence type="ECO:0000256" key="10">
    <source>
        <dbReference type="ARBA" id="ARBA00022833"/>
    </source>
</evidence>
<keyword evidence="10 17" id="KW-0862">Zinc</keyword>
<dbReference type="Pfam" id="PF11838">
    <property type="entry name" value="ERAP1_C"/>
    <property type="match status" value="2"/>
</dbReference>
<keyword evidence="11" id="KW-1133">Transmembrane helix</keyword>
<feature type="domain" description="ERAP1-like C-terminal" evidence="20">
    <location>
        <begin position="344"/>
        <end position="667"/>
    </location>
</feature>
<evidence type="ECO:0000256" key="16">
    <source>
        <dbReference type="PIRSR" id="PIRSR634016-1"/>
    </source>
</evidence>
<dbReference type="SUPFAM" id="SSF63737">
    <property type="entry name" value="Leukotriene A4 hydrolase N-terminal domain"/>
    <property type="match status" value="2"/>
</dbReference>
<feature type="binding site" evidence="17">
    <location>
        <position position="1001"/>
    </location>
    <ligand>
        <name>Zn(2+)</name>
        <dbReference type="ChEBI" id="CHEBI:29105"/>
        <note>catalytic</note>
    </ligand>
</feature>
<dbReference type="GO" id="GO:0005615">
    <property type="term" value="C:extracellular space"/>
    <property type="evidence" value="ECO:0007669"/>
    <property type="project" value="TreeGrafter"/>
</dbReference>
<keyword evidence="7" id="KW-0812">Transmembrane</keyword>
<evidence type="ECO:0000256" key="8">
    <source>
        <dbReference type="ARBA" id="ARBA00022723"/>
    </source>
</evidence>
<evidence type="ECO:0000259" key="21">
    <source>
        <dbReference type="Pfam" id="PF17900"/>
    </source>
</evidence>
<evidence type="ECO:0000256" key="6">
    <source>
        <dbReference type="ARBA" id="ARBA00022670"/>
    </source>
</evidence>
<keyword evidence="4" id="KW-0031">Aminopeptidase</keyword>
<dbReference type="InterPro" id="IPR042097">
    <property type="entry name" value="Aminopeptidase_N-like_N_sf"/>
</dbReference>
<dbReference type="Gene3D" id="1.25.50.20">
    <property type="match status" value="2"/>
</dbReference>
<dbReference type="InterPro" id="IPR034016">
    <property type="entry name" value="M1_APN-typ"/>
</dbReference>
<comment type="cofactor">
    <cofactor evidence="17">
        <name>Zn(2+)</name>
        <dbReference type="ChEBI" id="CHEBI:29105"/>
    </cofactor>
    <text evidence="17">Binds 1 zinc ion per subunit.</text>
</comment>
<dbReference type="Pfam" id="PF17900">
    <property type="entry name" value="Peptidase_M1_N"/>
    <property type="match status" value="2"/>
</dbReference>
<comment type="similarity">
    <text evidence="3">Belongs to the peptidase M1 family.</text>
</comment>
<dbReference type="CDD" id="cd09601">
    <property type="entry name" value="M1_APN-Q_like"/>
    <property type="match status" value="2"/>
</dbReference>
<feature type="domain" description="Aminopeptidase N-like N-terminal" evidence="21">
    <location>
        <begin position="702"/>
        <end position="891"/>
    </location>
</feature>
<evidence type="ECO:0000256" key="4">
    <source>
        <dbReference type="ARBA" id="ARBA00022438"/>
    </source>
</evidence>
<comment type="subcellular location">
    <subcellularLocation>
        <location evidence="2">Cell membrane</location>
    </subcellularLocation>
    <subcellularLocation>
        <location evidence="1">Membrane</location>
        <topology evidence="1">Single-pass membrane protein</topology>
    </subcellularLocation>
</comment>
<evidence type="ECO:0000256" key="17">
    <source>
        <dbReference type="PIRSR" id="PIRSR634016-3"/>
    </source>
</evidence>
<dbReference type="Proteomes" id="UP000663828">
    <property type="component" value="Unassembled WGS sequence"/>
</dbReference>
<dbReference type="PANTHER" id="PTHR11533">
    <property type="entry name" value="PROTEASE M1 ZINC METALLOPROTEASE"/>
    <property type="match status" value="1"/>
</dbReference>
<evidence type="ECO:0000256" key="9">
    <source>
        <dbReference type="ARBA" id="ARBA00022801"/>
    </source>
</evidence>
<protein>
    <recommendedName>
        <fullName evidence="24">Aminopeptidase N</fullName>
    </recommendedName>
</protein>
<organism evidence="22 23">
    <name type="scientific">Adineta ricciae</name>
    <name type="common">Rotifer</name>
    <dbReference type="NCBI Taxonomy" id="249248"/>
    <lineage>
        <taxon>Eukaryota</taxon>
        <taxon>Metazoa</taxon>
        <taxon>Spiralia</taxon>
        <taxon>Gnathifera</taxon>
        <taxon>Rotifera</taxon>
        <taxon>Eurotatoria</taxon>
        <taxon>Bdelloidea</taxon>
        <taxon>Adinetida</taxon>
        <taxon>Adinetidae</taxon>
        <taxon>Adineta</taxon>
    </lineage>
</organism>
<dbReference type="GO" id="GO:0005737">
    <property type="term" value="C:cytoplasm"/>
    <property type="evidence" value="ECO:0007669"/>
    <property type="project" value="TreeGrafter"/>
</dbReference>
<evidence type="ECO:0000259" key="19">
    <source>
        <dbReference type="Pfam" id="PF01433"/>
    </source>
</evidence>
<feature type="domain" description="Aminopeptidase N-like N-terminal" evidence="21">
    <location>
        <begin position="1594"/>
        <end position="1792"/>
    </location>
</feature>
<accession>A0A816CRR5</accession>
<evidence type="ECO:0000259" key="20">
    <source>
        <dbReference type="Pfam" id="PF11838"/>
    </source>
</evidence>
<dbReference type="FunFam" id="1.25.50.20:FF:000001">
    <property type="entry name" value="Aminopeptidase"/>
    <property type="match status" value="2"/>
</dbReference>
<evidence type="ECO:0000313" key="23">
    <source>
        <dbReference type="Proteomes" id="UP000663828"/>
    </source>
</evidence>
<feature type="binding site" evidence="17">
    <location>
        <position position="1024"/>
    </location>
    <ligand>
        <name>Zn(2+)</name>
        <dbReference type="ChEBI" id="CHEBI:29105"/>
        <note>catalytic</note>
    </ligand>
</feature>
<dbReference type="FunFam" id="2.60.40.1730:FF:000013">
    <property type="entry name" value="Aminopeptidase"/>
    <property type="match status" value="1"/>
</dbReference>
<evidence type="ECO:0000313" key="22">
    <source>
        <dbReference type="EMBL" id="CAF1627133.1"/>
    </source>
</evidence>
<feature type="domain" description="Peptidase M1 membrane alanine aminopeptidase" evidence="19">
    <location>
        <begin position="46"/>
        <end position="264"/>
    </location>
</feature>
<keyword evidence="8 17" id="KW-0479">Metal-binding</keyword>
<feature type="non-terminal residue" evidence="22">
    <location>
        <position position="1"/>
    </location>
</feature>
<dbReference type="InterPro" id="IPR001930">
    <property type="entry name" value="Peptidase_M1"/>
</dbReference>
<dbReference type="InterPro" id="IPR027268">
    <property type="entry name" value="Peptidase_M4/M1_CTD_sf"/>
</dbReference>
<dbReference type="GO" id="GO:0005886">
    <property type="term" value="C:plasma membrane"/>
    <property type="evidence" value="ECO:0007669"/>
    <property type="project" value="UniProtKB-SubCell"/>
</dbReference>
<dbReference type="PANTHER" id="PTHR11533:SF299">
    <property type="entry name" value="AMINOPEPTIDASE"/>
    <property type="match status" value="1"/>
</dbReference>
<evidence type="ECO:0000256" key="13">
    <source>
        <dbReference type="ARBA" id="ARBA00023136"/>
    </source>
</evidence>
<sequence>MSTFLLAMIMAPSSDFSCRPYRTINSTGIRSRVCGRVDILPQLAYADEVAYDVVEFFNNYFGIDYPLTKIEHFAVPDFTGGAMENYGLLIYNEVGLFFDEKTVPASLKQSITTLIAHEVAHQWFGNLVSPSWWGDLWLKEGFASYMETLAADAVQPTWKQQEQFVVDKIFDFMEADSLPTSRPISIESTNPDDIFQLYDSITYSKGASVIRMMSMFLGAEIFQRGIQEYLKKYSYSSATQENLWTSLSEAKNNTIKVAEIMNGWIRQAGYPVVEVNRINDFSGTRIVISQRPFNLLSSTITQQKWWIPFKYVQQSLNKELSESELFWLNDTSQELNTSIASTNWILANPGYLGIYRTKYDAHNFRLIINQLHADHTRIPNINRGALIDDTFALSRAGLINATDAYELIRYLKRETDYVPWIAALSSMRQQEELLSNQNILVDAQTYFLELILPIYNRIGWMSIDSTTDWLQVLLQPDIVSAVCHYRHSACIEAARSAYRRWYLNPSLNEIPPDLRSTVYCTVVREGSKSVFDFFWTRLAQETVASETLNLLRGLACVENPSLVIWFLDQHLTNDSIIRDQDILWSVVNVARSARVNQIAWNWIRDNWSRLFQKWGKIESDLGDVIEAASSRFVTTRQQDEFQTFADSIPDKGTASRQFQLSTDRIRANVEWNIKNLGSIVAYFRSNNQSTVINYRLPSDIRPIHYDLFVKPYLNITNDNIRSSTFDGRVSIQLNVSHPTNQIILHKRFIEIKDPVEITGSVSVVSTSFNEDLDFFTIVLNRTLQINEQPTLRINYIGELRSDTNGFYLSSYVRSSDKVRRYLVASQMEPIAARRALPCFDEPMFKATFTVTVEHEQQYRVWSNMPIRNSSNQLNGWTSTQFEKTVPMCSYLLALVVADFECITQNNTGFYRNITTNVCAQTEKKESLSYALEIAAKSIHDFEEQYQISYPISKCDHIAIPDFDAGAMENFGCILYRETRLFYNNRTSSSSNKQSVAAVIAHELAHQWFGNLVSPAWWDDLWLNEGFAKWMEFVGTNKIHPEWDLFQQFIIQRWLAVMQDDSISFSHPVNMKLTRNEELTGIFDTITYSKGSSLLRMMSNFMSDATFNKGVTKYLRRHLYSTATQTDLWQALGEQMSEDNIQLPNHTTLDTIMNTWTNQLGYPYVDVTRDYITERVTVKQHQFLFDPKAQPPQSPYKYLWYIPLQFKSVSASVSDLTWFHQERMNVTLNISVQANQWILANPNLLGFFRTNYDRQNWMLIREQLKSNHKSFTVIERAGLIDDAFNLARANILETSLVLDLISYVRSEDAYIVWERIVNGLSYIEQMIASKSSDITLYDQYQSYVIDLISPIYAKLGWQSQTSNQTEQWLDGLHRDLIISMACRQNVDDCIQHAQSLFDQWFDQPSNNSIGANFRSVVYCTAVRRGTRVQFQYLLNQYQQSNDPQEKSRIQSALACTRDTELIRYLLEIHIDSQLNIIRPQDALSGIRAICRNLIAETECWSFVRSRWQQLFDQFGGSLSFVDLIKDITARFNTRQQLSEFEQFFEQTADTNNAQFQSSIERIRSNIQWIDKAKPNLVEWFNNRTNAIRLPLHWRPSHYELHFDLQLQTVYPNNAQPNTRFTGYATITVNCTQPTNEFRIHANKLQMTSIRLKRLNTPNNLIVDYTWLSASEILFCRLRERCLTNEIYQFEAEYTTELSQDMSGFYLSQYKTTNGAITHNIAATHMQPTLARTVFPCFDEPGFKAKFRISITHDSSFTVVRSNGAMLNGGQPVQQPNGRLLSEFEDTPPMSTYLVAFVVTDFECVS</sequence>
<keyword evidence="14" id="KW-1015">Disulfide bond</keyword>
<dbReference type="GO" id="GO:0043171">
    <property type="term" value="P:peptide catabolic process"/>
    <property type="evidence" value="ECO:0007669"/>
    <property type="project" value="TreeGrafter"/>
</dbReference>
<keyword evidence="12" id="KW-0482">Metalloprotease</keyword>
<dbReference type="FunFam" id="1.10.390.10:FF:000016">
    <property type="entry name" value="Glutamyl aminopeptidase"/>
    <property type="match status" value="1"/>
</dbReference>
<dbReference type="InterPro" id="IPR014782">
    <property type="entry name" value="Peptidase_M1_dom"/>
</dbReference>
<dbReference type="EMBL" id="CAJNOR010008010">
    <property type="protein sequence ID" value="CAF1627133.1"/>
    <property type="molecule type" value="Genomic_DNA"/>
</dbReference>
<dbReference type="Gene3D" id="2.60.40.1910">
    <property type="match status" value="2"/>
</dbReference>
<evidence type="ECO:0000256" key="15">
    <source>
        <dbReference type="ARBA" id="ARBA00023180"/>
    </source>
</evidence>
<name>A0A816CRR5_ADIRI</name>
<feature type="domain" description="Peptidase M1 membrane alanine aminopeptidase" evidence="19">
    <location>
        <begin position="929"/>
        <end position="1155"/>
    </location>
</feature>
<proteinExistence type="inferred from homology"/>
<evidence type="ECO:0000256" key="11">
    <source>
        <dbReference type="ARBA" id="ARBA00022989"/>
    </source>
</evidence>
<evidence type="ECO:0000256" key="7">
    <source>
        <dbReference type="ARBA" id="ARBA00022692"/>
    </source>
</evidence>
<comment type="caution">
    <text evidence="22">The sequence shown here is derived from an EMBL/GenBank/DDBJ whole genome shotgun (WGS) entry which is preliminary data.</text>
</comment>
<dbReference type="InterPro" id="IPR024571">
    <property type="entry name" value="ERAP1-like_C_dom"/>
</dbReference>
<keyword evidence="6" id="KW-0645">Protease</keyword>
<evidence type="ECO:0000256" key="14">
    <source>
        <dbReference type="ARBA" id="ARBA00023157"/>
    </source>
</evidence>
<keyword evidence="15" id="KW-0325">Glycoprotein</keyword>
<keyword evidence="9" id="KW-0378">Hydrolase</keyword>
<evidence type="ECO:0000256" key="1">
    <source>
        <dbReference type="ARBA" id="ARBA00004167"/>
    </source>
</evidence>
<dbReference type="InterPro" id="IPR045357">
    <property type="entry name" value="Aminopeptidase_N-like_N"/>
</dbReference>
<dbReference type="GO" id="GO:0008270">
    <property type="term" value="F:zinc ion binding"/>
    <property type="evidence" value="ECO:0007669"/>
    <property type="project" value="InterPro"/>
</dbReference>
<evidence type="ECO:0000256" key="3">
    <source>
        <dbReference type="ARBA" id="ARBA00010136"/>
    </source>
</evidence>
<keyword evidence="5" id="KW-1003">Cell membrane</keyword>
<dbReference type="GO" id="GO:0042277">
    <property type="term" value="F:peptide binding"/>
    <property type="evidence" value="ECO:0007669"/>
    <property type="project" value="TreeGrafter"/>
</dbReference>
<dbReference type="FunFam" id="1.10.390.10:FF:000001">
    <property type="entry name" value="Aminopeptidase"/>
    <property type="match status" value="1"/>
</dbReference>
<dbReference type="GO" id="GO:0006508">
    <property type="term" value="P:proteolysis"/>
    <property type="evidence" value="ECO:0007669"/>
    <property type="project" value="UniProtKB-KW"/>
</dbReference>
<gene>
    <name evidence="22" type="ORF">XAT740_LOCUS51059</name>
</gene>
<feature type="site" description="Transition state stabilizer" evidence="18">
    <location>
        <position position="1087"/>
    </location>
</feature>
<feature type="domain" description="ERAP1-like C-terminal" evidence="20">
    <location>
        <begin position="1236"/>
        <end position="1562"/>
    </location>
</feature>
<dbReference type="InterPro" id="IPR050344">
    <property type="entry name" value="Peptidase_M1_aminopeptidases"/>
</dbReference>
<dbReference type="Gene3D" id="1.10.390.10">
    <property type="entry name" value="Neutral Protease Domain 2"/>
    <property type="match status" value="2"/>
</dbReference>
<feature type="active site" description="Proton acceptor" evidence="16">
    <location>
        <position position="1002"/>
    </location>
</feature>
<feature type="binding site" evidence="17">
    <location>
        <position position="1005"/>
    </location>
    <ligand>
        <name>Zn(2+)</name>
        <dbReference type="ChEBI" id="CHEBI:29105"/>
        <note>catalytic</note>
    </ligand>
</feature>
<dbReference type="PRINTS" id="PR00756">
    <property type="entry name" value="ALADIPTASE"/>
</dbReference>
<dbReference type="GO" id="GO:0070006">
    <property type="term" value="F:metalloaminopeptidase activity"/>
    <property type="evidence" value="ECO:0007669"/>
    <property type="project" value="TreeGrafter"/>
</dbReference>
<dbReference type="FunFam" id="2.60.40.1910:FF:000006">
    <property type="entry name" value="Aminopeptidase"/>
    <property type="match status" value="1"/>
</dbReference>
<dbReference type="Gene3D" id="2.60.40.1730">
    <property type="entry name" value="tricorn interacting facor f3 domain"/>
    <property type="match status" value="2"/>
</dbReference>
<evidence type="ECO:0000256" key="2">
    <source>
        <dbReference type="ARBA" id="ARBA00004236"/>
    </source>
</evidence>
<evidence type="ECO:0008006" key="24">
    <source>
        <dbReference type="Google" id="ProtNLM"/>
    </source>
</evidence>
<keyword evidence="23" id="KW-1185">Reference proteome</keyword>
<keyword evidence="13" id="KW-0472">Membrane</keyword>
<evidence type="ECO:0000256" key="5">
    <source>
        <dbReference type="ARBA" id="ARBA00022475"/>
    </source>
</evidence>
<evidence type="ECO:0000256" key="18">
    <source>
        <dbReference type="PIRSR" id="PIRSR634016-4"/>
    </source>
</evidence>
<evidence type="ECO:0000256" key="12">
    <source>
        <dbReference type="ARBA" id="ARBA00023049"/>
    </source>
</evidence>